<feature type="transmembrane region" description="Helical" evidence="1">
    <location>
        <begin position="77"/>
        <end position="103"/>
    </location>
</feature>
<gene>
    <name evidence="3" type="ORF">PBRA_001658</name>
    <name evidence="4" type="ORF">PLBR_LOCUS1119</name>
</gene>
<feature type="transmembrane region" description="Helical" evidence="1">
    <location>
        <begin position="123"/>
        <end position="146"/>
    </location>
</feature>
<keyword evidence="2" id="KW-0732">Signal</keyword>
<accession>A0A0G4IZV6</accession>
<feature type="signal peptide" evidence="2">
    <location>
        <begin position="1"/>
        <end position="19"/>
    </location>
</feature>
<protein>
    <submittedName>
        <fullName evidence="3">Uncharacterized protein</fullName>
    </submittedName>
</protein>
<evidence type="ECO:0000313" key="5">
    <source>
        <dbReference type="Proteomes" id="UP000039324"/>
    </source>
</evidence>
<feature type="chain" id="PRO_5033223813" evidence="2">
    <location>
        <begin position="20"/>
        <end position="194"/>
    </location>
</feature>
<evidence type="ECO:0000313" key="6">
    <source>
        <dbReference type="Proteomes" id="UP000290189"/>
    </source>
</evidence>
<sequence length="194" mass="21197">MRFRTAVALVCVLIPLANGLLENLGPSVEKGLVNGAKAIAGSIVTVGLILAVNNRLEKRRQTELVRENIRSQSRLKTIAVVGSLALAAWTLPRIGSALAPSIPSMNSKAEKRQNGSWLASNRWVLLAAAGALLFMLIAAISCIVYWRNVIRPRRRPMARAKRNANVFSGVFSRQSFVQPNRAQLQIRPISDAHV</sequence>
<reference evidence="3 5" key="1">
    <citation type="submission" date="2015-02" db="EMBL/GenBank/DDBJ databases">
        <authorList>
            <person name="Chooi Y.-H."/>
        </authorList>
    </citation>
    <scope>NUCLEOTIDE SEQUENCE [LARGE SCALE GENOMIC DNA]</scope>
    <source>
        <strain evidence="3">E3</strain>
    </source>
</reference>
<keyword evidence="1" id="KW-0472">Membrane</keyword>
<evidence type="ECO:0000256" key="2">
    <source>
        <dbReference type="SAM" id="SignalP"/>
    </source>
</evidence>
<name>A0A0G4IZV6_PLABS</name>
<feature type="transmembrane region" description="Helical" evidence="1">
    <location>
        <begin position="35"/>
        <end position="56"/>
    </location>
</feature>
<evidence type="ECO:0000313" key="3">
    <source>
        <dbReference type="EMBL" id="CEP00604.1"/>
    </source>
</evidence>
<dbReference type="Proteomes" id="UP000039324">
    <property type="component" value="Unassembled WGS sequence"/>
</dbReference>
<keyword evidence="1" id="KW-0812">Transmembrane</keyword>
<dbReference type="AlphaFoldDB" id="A0A0G4IZV6"/>
<dbReference type="EMBL" id="OVEO01000002">
    <property type="protein sequence ID" value="SPQ93904.1"/>
    <property type="molecule type" value="Genomic_DNA"/>
</dbReference>
<evidence type="ECO:0000256" key="1">
    <source>
        <dbReference type="SAM" id="Phobius"/>
    </source>
</evidence>
<proteinExistence type="predicted"/>
<dbReference type="EMBL" id="CDSF01000101">
    <property type="protein sequence ID" value="CEP00604.1"/>
    <property type="molecule type" value="Genomic_DNA"/>
</dbReference>
<keyword evidence="1" id="KW-1133">Transmembrane helix</keyword>
<keyword evidence="5" id="KW-1185">Reference proteome</keyword>
<dbReference type="Proteomes" id="UP000290189">
    <property type="component" value="Unassembled WGS sequence"/>
</dbReference>
<organism evidence="3 5">
    <name type="scientific">Plasmodiophora brassicae</name>
    <name type="common">Clubroot disease agent</name>
    <dbReference type="NCBI Taxonomy" id="37360"/>
    <lineage>
        <taxon>Eukaryota</taxon>
        <taxon>Sar</taxon>
        <taxon>Rhizaria</taxon>
        <taxon>Endomyxa</taxon>
        <taxon>Phytomyxea</taxon>
        <taxon>Plasmodiophorida</taxon>
        <taxon>Plasmodiophoridae</taxon>
        <taxon>Plasmodiophora</taxon>
    </lineage>
</organism>
<reference evidence="4 6" key="2">
    <citation type="submission" date="2018-03" db="EMBL/GenBank/DDBJ databases">
        <authorList>
            <person name="Fogelqvist J."/>
        </authorList>
    </citation>
    <scope>NUCLEOTIDE SEQUENCE [LARGE SCALE GENOMIC DNA]</scope>
</reference>
<geneLocation type="mitochondrion" evidence="4"/>
<evidence type="ECO:0000313" key="4">
    <source>
        <dbReference type="EMBL" id="SPQ93904.1"/>
    </source>
</evidence>
<keyword evidence="4" id="KW-0496">Mitochondrion</keyword>